<organism evidence="3 4">
    <name type="scientific">Paenibacillus terrae</name>
    <dbReference type="NCBI Taxonomy" id="159743"/>
    <lineage>
        <taxon>Bacteria</taxon>
        <taxon>Bacillati</taxon>
        <taxon>Bacillota</taxon>
        <taxon>Bacilli</taxon>
        <taxon>Bacillales</taxon>
        <taxon>Paenibacillaceae</taxon>
        <taxon>Paenibacillus</taxon>
    </lineage>
</organism>
<dbReference type="Proteomes" id="UP000032534">
    <property type="component" value="Unassembled WGS sequence"/>
</dbReference>
<reference evidence="3 4" key="1">
    <citation type="submission" date="2014-11" db="EMBL/GenBank/DDBJ databases">
        <title>Draft Genome Sequences of Paenibacillus polymyxa NRRL B-30509 and Paenibacillus terrae NRRL B-30644, Strains from a Poultry Environment that Produce Tridecaptin A and Paenicidins.</title>
        <authorList>
            <person name="van Belkum M.J."/>
            <person name="Lohans C.T."/>
            <person name="Vederas J.C."/>
        </authorList>
    </citation>
    <scope>NUCLEOTIDE SEQUENCE [LARGE SCALE GENOMIC DNA]</scope>
    <source>
        <strain evidence="3 4">NRRL B-30644</strain>
    </source>
</reference>
<dbReference type="RefSeq" id="WP_044648735.1">
    <property type="nucleotide sequence ID" value="NZ_JTHP01000075.1"/>
</dbReference>
<evidence type="ECO:0000313" key="3">
    <source>
        <dbReference type="EMBL" id="KJD42933.1"/>
    </source>
</evidence>
<proteinExistence type="predicted"/>
<keyword evidence="2" id="KW-0732">Signal</keyword>
<evidence type="ECO:0000256" key="2">
    <source>
        <dbReference type="SAM" id="SignalP"/>
    </source>
</evidence>
<sequence>MKKLCGLALILVLALSFNVSAFAKGDATQAQPLTKEEIVNSDEFLAAVEAAKATFESQKADESKEAKNNDGPIVQASAPPVSHINVYAVASPYGGQEIYGFNSNPFNTNNDHHGDWIQCITYQIGYDNSHYGKLGGSIMTNNWTEPLDLNGDSIIDAWARSWIYEGTSEGGQFVSTVRSANSPWNTAEAWINVR</sequence>
<dbReference type="InterPro" id="IPR032624">
    <property type="entry name" value="DUF4879"/>
</dbReference>
<evidence type="ECO:0000256" key="1">
    <source>
        <dbReference type="SAM" id="MobiDB-lite"/>
    </source>
</evidence>
<evidence type="ECO:0008006" key="5">
    <source>
        <dbReference type="Google" id="ProtNLM"/>
    </source>
</evidence>
<keyword evidence="4" id="KW-1185">Reference proteome</keyword>
<dbReference type="EMBL" id="JTHP01000075">
    <property type="protein sequence ID" value="KJD42933.1"/>
    <property type="molecule type" value="Genomic_DNA"/>
</dbReference>
<accession>A0A0D7WW33</accession>
<dbReference type="Pfam" id="PF16219">
    <property type="entry name" value="DUF4879"/>
    <property type="match status" value="1"/>
</dbReference>
<feature type="region of interest" description="Disordered" evidence="1">
    <location>
        <begin position="56"/>
        <end position="75"/>
    </location>
</feature>
<evidence type="ECO:0000313" key="4">
    <source>
        <dbReference type="Proteomes" id="UP000032534"/>
    </source>
</evidence>
<protein>
    <recommendedName>
        <fullName evidence="5">DUF4879 domain-containing protein</fullName>
    </recommendedName>
</protein>
<feature type="signal peptide" evidence="2">
    <location>
        <begin position="1"/>
        <end position="23"/>
    </location>
</feature>
<feature type="compositionally biased region" description="Basic and acidic residues" evidence="1">
    <location>
        <begin position="58"/>
        <end position="68"/>
    </location>
</feature>
<comment type="caution">
    <text evidence="3">The sequence shown here is derived from an EMBL/GenBank/DDBJ whole genome shotgun (WGS) entry which is preliminary data.</text>
</comment>
<gene>
    <name evidence="3" type="ORF">QD47_25470</name>
</gene>
<dbReference type="PATRIC" id="fig|159743.3.peg.5646"/>
<dbReference type="AlphaFoldDB" id="A0A0D7WW33"/>
<name>A0A0D7WW33_9BACL</name>
<dbReference type="OrthoDB" id="2608593at2"/>
<feature type="chain" id="PRO_5002325952" description="DUF4879 domain-containing protein" evidence="2">
    <location>
        <begin position="24"/>
        <end position="194"/>
    </location>
</feature>